<dbReference type="AlphaFoldDB" id="A0A0V1FGF7"/>
<dbReference type="Proteomes" id="UP000054995">
    <property type="component" value="Unassembled WGS sequence"/>
</dbReference>
<keyword evidence="2" id="KW-1185">Reference proteome</keyword>
<sequence>MEEALPIPTLTAAALEAMDTVRRYICSSNVDKNVINQLSKMDTNYFIDQIRLPGAVARCERCAILGTLCDVSSLHESGLSLIFGLLIFQAISLMRRKFVVALSGADLRSAVDDGERQLEHRPDRCLTVFATAGRSL</sequence>
<name>A0A0V1FGF7_TRIPS</name>
<proteinExistence type="predicted"/>
<dbReference type="EMBL" id="JYDT01000103">
    <property type="protein sequence ID" value="KRY84897.1"/>
    <property type="molecule type" value="Genomic_DNA"/>
</dbReference>
<accession>A0A0V1FGF7</accession>
<protein>
    <submittedName>
        <fullName evidence="1">Uncharacterized protein</fullName>
    </submittedName>
</protein>
<evidence type="ECO:0000313" key="2">
    <source>
        <dbReference type="Proteomes" id="UP000054995"/>
    </source>
</evidence>
<comment type="caution">
    <text evidence="1">The sequence shown here is derived from an EMBL/GenBank/DDBJ whole genome shotgun (WGS) entry which is preliminary data.</text>
</comment>
<evidence type="ECO:0000313" key="1">
    <source>
        <dbReference type="EMBL" id="KRY84897.1"/>
    </source>
</evidence>
<reference evidence="1 2" key="1">
    <citation type="submission" date="2015-01" db="EMBL/GenBank/DDBJ databases">
        <title>Evolution of Trichinella species and genotypes.</title>
        <authorList>
            <person name="Korhonen P.K."/>
            <person name="Edoardo P."/>
            <person name="Giuseppe L.R."/>
            <person name="Gasser R.B."/>
        </authorList>
    </citation>
    <scope>NUCLEOTIDE SEQUENCE [LARGE SCALE GENOMIC DNA]</scope>
    <source>
        <strain evidence="1">ISS470</strain>
    </source>
</reference>
<gene>
    <name evidence="1" type="ORF">T4D_14902</name>
</gene>
<organism evidence="1 2">
    <name type="scientific">Trichinella pseudospiralis</name>
    <name type="common">Parasitic roundworm</name>
    <dbReference type="NCBI Taxonomy" id="6337"/>
    <lineage>
        <taxon>Eukaryota</taxon>
        <taxon>Metazoa</taxon>
        <taxon>Ecdysozoa</taxon>
        <taxon>Nematoda</taxon>
        <taxon>Enoplea</taxon>
        <taxon>Dorylaimia</taxon>
        <taxon>Trichinellida</taxon>
        <taxon>Trichinellidae</taxon>
        <taxon>Trichinella</taxon>
    </lineage>
</organism>